<dbReference type="AlphaFoldDB" id="A0A223KW87"/>
<dbReference type="CDD" id="cd16377">
    <property type="entry name" value="23S_rRNA_IVP_like"/>
    <property type="match status" value="1"/>
</dbReference>
<sequence>MFQDINKLIVYQKAHKLVLEIYEVTKIFPREEQFALTSQMRRAAVSIPSNIVEGKARGSVKEYKRFLLMARGSLEELKYQMLLANDLNYLIEEKYIDLTKLSNEVGKLLNGLINKLQQGNPSGFPNN</sequence>
<dbReference type="EMBL" id="CP018866">
    <property type="protein sequence ID" value="AST93643.1"/>
    <property type="molecule type" value="Genomic_DNA"/>
</dbReference>
<proteinExistence type="predicted"/>
<dbReference type="KEGG" id="bcoh:BC6307_21430"/>
<dbReference type="Pfam" id="PF05635">
    <property type="entry name" value="23S_rRNA_IVP"/>
    <property type="match status" value="1"/>
</dbReference>
<evidence type="ECO:0000313" key="1">
    <source>
        <dbReference type="EMBL" id="AST93643.1"/>
    </source>
</evidence>
<evidence type="ECO:0000313" key="2">
    <source>
        <dbReference type="Proteomes" id="UP000215224"/>
    </source>
</evidence>
<dbReference type="SUPFAM" id="SSF158446">
    <property type="entry name" value="IVS-encoded protein-like"/>
    <property type="match status" value="1"/>
</dbReference>
<keyword evidence="2" id="KW-1185">Reference proteome</keyword>
<dbReference type="Proteomes" id="UP000215224">
    <property type="component" value="Chromosome"/>
</dbReference>
<dbReference type="Gene3D" id="1.20.1440.60">
    <property type="entry name" value="23S rRNA-intervening sequence"/>
    <property type="match status" value="1"/>
</dbReference>
<reference evidence="1 2" key="1">
    <citation type="submission" date="2016-12" db="EMBL/GenBank/DDBJ databases">
        <title>The whole genome sequencing and assembly of Bacillus cohnii DSM 6307T strain.</title>
        <authorList>
            <person name="Lee Y.-J."/>
            <person name="Yi H."/>
            <person name="Bahn Y.-S."/>
            <person name="Kim J.F."/>
            <person name="Lee D.-W."/>
        </authorList>
    </citation>
    <scope>NUCLEOTIDE SEQUENCE [LARGE SCALE GENOMIC DNA]</scope>
    <source>
        <strain evidence="1 2">DSM 6307</strain>
    </source>
</reference>
<dbReference type="InterPro" id="IPR036583">
    <property type="entry name" value="23S_rRNA_IVS_sf"/>
</dbReference>
<dbReference type="RefSeq" id="WP_066419424.1">
    <property type="nucleotide sequence ID" value="NZ_CP018866.1"/>
</dbReference>
<dbReference type="STRING" id="1314751.GCA_001591425_03636"/>
<accession>A0A223KW87</accession>
<protein>
    <submittedName>
        <fullName evidence="1">Four helix bundle protein</fullName>
    </submittedName>
</protein>
<dbReference type="PANTHER" id="PTHR38471:SF2">
    <property type="entry name" value="FOUR HELIX BUNDLE PROTEIN"/>
    <property type="match status" value="1"/>
</dbReference>
<name>A0A223KW87_9BACI</name>
<dbReference type="PANTHER" id="PTHR38471">
    <property type="entry name" value="FOUR HELIX BUNDLE PROTEIN"/>
    <property type="match status" value="1"/>
</dbReference>
<dbReference type="NCBIfam" id="TIGR02436">
    <property type="entry name" value="four helix bundle protein"/>
    <property type="match status" value="1"/>
</dbReference>
<dbReference type="InterPro" id="IPR012657">
    <property type="entry name" value="23S_rRNA-intervening_sequence"/>
</dbReference>
<organism evidence="1 2">
    <name type="scientific">Sutcliffiella cohnii</name>
    <dbReference type="NCBI Taxonomy" id="33932"/>
    <lineage>
        <taxon>Bacteria</taxon>
        <taxon>Bacillati</taxon>
        <taxon>Bacillota</taxon>
        <taxon>Bacilli</taxon>
        <taxon>Bacillales</taxon>
        <taxon>Bacillaceae</taxon>
        <taxon>Sutcliffiella</taxon>
    </lineage>
</organism>
<gene>
    <name evidence="1" type="ORF">BC6307_21430</name>
</gene>